<accession>A0A146KD76</accession>
<gene>
    <name evidence="1" type="ORF">TPC1_14001</name>
</gene>
<dbReference type="AlphaFoldDB" id="A0A146KD76"/>
<reference evidence="1" key="1">
    <citation type="submission" date="2015-07" db="EMBL/GenBank/DDBJ databases">
        <title>Adaptation to a free-living lifestyle via gene acquisitions in the diplomonad Trepomonas sp. PC1.</title>
        <authorList>
            <person name="Xu F."/>
            <person name="Jerlstrom-Hultqvist J."/>
            <person name="Kolisko M."/>
            <person name="Simpson A.G.B."/>
            <person name="Roger A.J."/>
            <person name="Svard S.G."/>
            <person name="Andersson J.O."/>
        </authorList>
    </citation>
    <scope>NUCLEOTIDE SEQUENCE</scope>
    <source>
        <strain evidence="1">PC1</strain>
    </source>
</reference>
<name>A0A146KD76_9EUKA</name>
<evidence type="ECO:0000313" key="1">
    <source>
        <dbReference type="EMBL" id="JAP93645.1"/>
    </source>
</evidence>
<proteinExistence type="predicted"/>
<sequence length="107" mass="12792">TIVNYSEFNKQFEFIQKYLKINVKQFVCNQLERVPILTRTHKIVEKQEMRVLAIGIFRIYYEIMDGQITIQTISPALDPAEIMATKEFDPESQICWQFLQQMKIEEE</sequence>
<dbReference type="EMBL" id="GDID01002961">
    <property type="protein sequence ID" value="JAP93645.1"/>
    <property type="molecule type" value="Transcribed_RNA"/>
</dbReference>
<organism evidence="1">
    <name type="scientific">Trepomonas sp. PC1</name>
    <dbReference type="NCBI Taxonomy" id="1076344"/>
    <lineage>
        <taxon>Eukaryota</taxon>
        <taxon>Metamonada</taxon>
        <taxon>Diplomonadida</taxon>
        <taxon>Hexamitidae</taxon>
        <taxon>Hexamitinae</taxon>
        <taxon>Trepomonas</taxon>
    </lineage>
</organism>
<protein>
    <submittedName>
        <fullName evidence="1">Uncharacterized protein</fullName>
    </submittedName>
</protein>
<feature type="non-terminal residue" evidence="1">
    <location>
        <position position="1"/>
    </location>
</feature>